<keyword evidence="3" id="KW-1185">Reference proteome</keyword>
<dbReference type="PROSITE" id="PS50041">
    <property type="entry name" value="C_TYPE_LECTIN_2"/>
    <property type="match status" value="1"/>
</dbReference>
<sequence length="163" mass="17937">MKGLGIVVGLLGILELVLAQDGTCGVKFVKLGNSAYHLERGKFNWWDSARRCMALGSQLAHIDSEEELNAISTYLNQLGFATTEAVWFSGFGIKSGAWISLANSQILSYLKWGPSEPNDYGSAENCLGIKVNSGNWFMYDLNCFTEYSYLCEGVSRESAINLI</sequence>
<dbReference type="SUPFAM" id="SSF56436">
    <property type="entry name" value="C-type lectin-like"/>
    <property type="match status" value="1"/>
</dbReference>
<dbReference type="PANTHER" id="PTHR22803">
    <property type="entry name" value="MANNOSE, PHOSPHOLIPASE, LECTIN RECEPTOR RELATED"/>
    <property type="match status" value="1"/>
</dbReference>
<dbReference type="Proteomes" id="UP001652661">
    <property type="component" value="Chromosome 2L"/>
</dbReference>
<name>A0A6P4IXE9_DROKI</name>
<dbReference type="OrthoDB" id="6340082at2759"/>
<dbReference type="AlphaFoldDB" id="A0A6P4IXE9"/>
<evidence type="ECO:0000256" key="1">
    <source>
        <dbReference type="SAM" id="SignalP"/>
    </source>
</evidence>
<dbReference type="Pfam" id="PF00059">
    <property type="entry name" value="Lectin_C"/>
    <property type="match status" value="1"/>
</dbReference>
<accession>A0A6P4IXE9</accession>
<evidence type="ECO:0000313" key="4">
    <source>
        <dbReference type="RefSeq" id="XP_017033727.1"/>
    </source>
</evidence>
<gene>
    <name evidence="4" type="primary">LOC108082733</name>
</gene>
<dbReference type="RefSeq" id="XP_017033727.1">
    <property type="nucleotide sequence ID" value="XM_017178238.3"/>
</dbReference>
<dbReference type="CDD" id="cd00037">
    <property type="entry name" value="CLECT"/>
    <property type="match status" value="1"/>
</dbReference>
<feature type="chain" id="PRO_5027799013" evidence="1">
    <location>
        <begin position="20"/>
        <end position="163"/>
    </location>
</feature>
<dbReference type="Gene3D" id="3.10.100.10">
    <property type="entry name" value="Mannose-Binding Protein A, subunit A"/>
    <property type="match status" value="1"/>
</dbReference>
<dbReference type="SMART" id="SM00034">
    <property type="entry name" value="CLECT"/>
    <property type="match status" value="1"/>
</dbReference>
<keyword evidence="1" id="KW-0732">Signal</keyword>
<dbReference type="GeneID" id="108082733"/>
<feature type="signal peptide" evidence="1">
    <location>
        <begin position="1"/>
        <end position="19"/>
    </location>
</feature>
<protein>
    <submittedName>
        <fullName evidence="4">C-type lectin 37Da-like</fullName>
    </submittedName>
</protein>
<evidence type="ECO:0000259" key="2">
    <source>
        <dbReference type="PROSITE" id="PS50041"/>
    </source>
</evidence>
<dbReference type="InterPro" id="IPR050111">
    <property type="entry name" value="C-type_lectin/snaclec_domain"/>
</dbReference>
<reference evidence="3" key="1">
    <citation type="submission" date="2025-05" db="UniProtKB">
        <authorList>
            <consortium name="RefSeq"/>
        </authorList>
    </citation>
    <scope>NUCLEOTIDE SEQUENCE [LARGE SCALE GENOMIC DNA]</scope>
    <source>
        <strain evidence="3">14028-0561.14</strain>
    </source>
</reference>
<reference evidence="4" key="2">
    <citation type="submission" date="2025-08" db="UniProtKB">
        <authorList>
            <consortium name="RefSeq"/>
        </authorList>
    </citation>
    <scope>IDENTIFICATION</scope>
    <source>
        <strain evidence="4">14028-0561.14</strain>
        <tissue evidence="4">Whole fly</tissue>
    </source>
</reference>
<dbReference type="InterPro" id="IPR001304">
    <property type="entry name" value="C-type_lectin-like"/>
</dbReference>
<feature type="domain" description="C-type lectin" evidence="2">
    <location>
        <begin position="31"/>
        <end position="152"/>
    </location>
</feature>
<organism evidence="3 4">
    <name type="scientific">Drosophila kikkawai</name>
    <name type="common">Fruit fly</name>
    <dbReference type="NCBI Taxonomy" id="30033"/>
    <lineage>
        <taxon>Eukaryota</taxon>
        <taxon>Metazoa</taxon>
        <taxon>Ecdysozoa</taxon>
        <taxon>Arthropoda</taxon>
        <taxon>Hexapoda</taxon>
        <taxon>Insecta</taxon>
        <taxon>Pterygota</taxon>
        <taxon>Neoptera</taxon>
        <taxon>Endopterygota</taxon>
        <taxon>Diptera</taxon>
        <taxon>Brachycera</taxon>
        <taxon>Muscomorpha</taxon>
        <taxon>Ephydroidea</taxon>
        <taxon>Drosophilidae</taxon>
        <taxon>Drosophila</taxon>
        <taxon>Sophophora</taxon>
    </lineage>
</organism>
<dbReference type="InterPro" id="IPR016187">
    <property type="entry name" value="CTDL_fold"/>
</dbReference>
<dbReference type="InterPro" id="IPR016186">
    <property type="entry name" value="C-type_lectin-like/link_sf"/>
</dbReference>
<proteinExistence type="predicted"/>
<evidence type="ECO:0000313" key="3">
    <source>
        <dbReference type="Proteomes" id="UP001652661"/>
    </source>
</evidence>